<dbReference type="EMBL" id="LNTA01000476">
    <property type="protein sequence ID" value="KWV10082.1"/>
    <property type="molecule type" value="Genomic_DNA"/>
</dbReference>
<name>A0A120EUN9_XANCT</name>
<accession>A0A120EUN9</accession>
<comment type="caution">
    <text evidence="2">The sequence shown here is derived from an EMBL/GenBank/DDBJ whole genome shotgun (WGS) entry which is preliminary data.</text>
</comment>
<reference evidence="2 3" key="1">
    <citation type="submission" date="2015-11" db="EMBL/GenBank/DDBJ databases">
        <title>Long Read and Single Molecule DNA Sequencing Simplifies Genome Assembly and TAL Effector Gene Analysis of Xanthomonas translucens.</title>
        <authorList>
            <person name="Peng Z."/>
            <person name="Hu Y."/>
            <person name="Xie J."/>
            <person name="Potnis N."/>
            <person name="Akhunova A."/>
            <person name="Jones J."/>
            <person name="Liu Z."/>
            <person name="White F."/>
            <person name="Liu S."/>
        </authorList>
    </citation>
    <scope>NUCLEOTIDE SEQUENCE [LARGE SCALE GENOMIC DNA]</scope>
    <source>
        <strain evidence="2 3">B1</strain>
    </source>
</reference>
<sequence length="80" mass="9019">MKYLPSLGVALEKPQHANHLRVVGNQMGRAFGNTVMDSCDQFRRVRQSLFHRIQRRTSADASQGDEAVVGQRGQRRIRAG</sequence>
<evidence type="ECO:0000313" key="2">
    <source>
        <dbReference type="EMBL" id="KWV10082.1"/>
    </source>
</evidence>
<evidence type="ECO:0000313" key="3">
    <source>
        <dbReference type="Proteomes" id="UP000055854"/>
    </source>
</evidence>
<evidence type="ECO:0000256" key="1">
    <source>
        <dbReference type="SAM" id="MobiDB-lite"/>
    </source>
</evidence>
<gene>
    <name evidence="2" type="ORF">ATB53_21170</name>
</gene>
<proteinExistence type="predicted"/>
<dbReference type="Proteomes" id="UP000055854">
    <property type="component" value="Unassembled WGS sequence"/>
</dbReference>
<organism evidence="2 3">
    <name type="scientific">Xanthomonas campestris pv. translucens</name>
    <dbReference type="NCBI Taxonomy" id="343"/>
    <lineage>
        <taxon>Bacteria</taxon>
        <taxon>Pseudomonadati</taxon>
        <taxon>Pseudomonadota</taxon>
        <taxon>Gammaproteobacteria</taxon>
        <taxon>Lysobacterales</taxon>
        <taxon>Lysobacteraceae</taxon>
        <taxon>Xanthomonas</taxon>
        <taxon>Xanthomonas translucens group</taxon>
    </lineage>
</organism>
<protein>
    <submittedName>
        <fullName evidence="2">Uncharacterized protein</fullName>
    </submittedName>
</protein>
<feature type="region of interest" description="Disordered" evidence="1">
    <location>
        <begin position="55"/>
        <end position="80"/>
    </location>
</feature>
<dbReference type="AlphaFoldDB" id="A0A120EUN9"/>